<dbReference type="EC" id="2.3.1.-" evidence="2"/>
<dbReference type="InterPro" id="IPR000182">
    <property type="entry name" value="GNAT_dom"/>
</dbReference>
<accession>A0ABV6E5S8</accession>
<dbReference type="InterPro" id="IPR032710">
    <property type="entry name" value="NTF2-like_dom_sf"/>
</dbReference>
<dbReference type="SUPFAM" id="SSF54427">
    <property type="entry name" value="NTF2-like"/>
    <property type="match status" value="1"/>
</dbReference>
<dbReference type="RefSeq" id="WP_378520104.1">
    <property type="nucleotide sequence ID" value="NZ_CBCSDI010000076.1"/>
</dbReference>
<keyword evidence="2" id="KW-0012">Acyltransferase</keyword>
<dbReference type="EMBL" id="JBHLXH010000002">
    <property type="protein sequence ID" value="MFC0224329.1"/>
    <property type="molecule type" value="Genomic_DNA"/>
</dbReference>
<dbReference type="PANTHER" id="PTHR43792:SF1">
    <property type="entry name" value="N-ACETYLTRANSFERASE DOMAIN-CONTAINING PROTEIN"/>
    <property type="match status" value="1"/>
</dbReference>
<reference evidence="2 3" key="1">
    <citation type="submission" date="2024-09" db="EMBL/GenBank/DDBJ databases">
        <authorList>
            <person name="Sun Q."/>
            <person name="Mori K."/>
        </authorList>
    </citation>
    <scope>NUCLEOTIDE SEQUENCE [LARGE SCALE GENOMIC DNA]</scope>
    <source>
        <strain evidence="2 3">CCM 8654</strain>
    </source>
</reference>
<sequence>MDAATLLTRLAEVIDAHDWDALASLLDPGFTCRLVHTGEVFDRDGWVRLNADYPGFQRMHVDDLVADGDRGVLRATVVGTADDGGDQLFAVASFATVRDGALVELVEVWTDVGQAPPSGTRPGRWPEGAVPDATERLRFRPLTMADVDDVTAMLVDFDPMRGDRPPSTRDDAVRWVEWQQRNYAEHGFGLWVVETHDGTFVGDCGLTVQDVEGTPLVEIGYHLLAGHRGHGYAREAARAVRDLAATHGVGHLVALVRPDNTASQGVARSLGMEVLRTAYVHGGDALVFGTDPALV</sequence>
<evidence type="ECO:0000313" key="2">
    <source>
        <dbReference type="EMBL" id="MFC0224329.1"/>
    </source>
</evidence>
<dbReference type="GO" id="GO:0016746">
    <property type="term" value="F:acyltransferase activity"/>
    <property type="evidence" value="ECO:0007669"/>
    <property type="project" value="UniProtKB-KW"/>
</dbReference>
<dbReference type="Pfam" id="PF13302">
    <property type="entry name" value="Acetyltransf_3"/>
    <property type="match status" value="1"/>
</dbReference>
<dbReference type="PROSITE" id="PS51186">
    <property type="entry name" value="GNAT"/>
    <property type="match status" value="1"/>
</dbReference>
<dbReference type="InterPro" id="IPR051531">
    <property type="entry name" value="N-acetyltransferase"/>
</dbReference>
<keyword evidence="2" id="KW-0808">Transferase</keyword>
<keyword evidence="3" id="KW-1185">Reference proteome</keyword>
<dbReference type="Gene3D" id="3.10.450.50">
    <property type="match status" value="1"/>
</dbReference>
<protein>
    <submittedName>
        <fullName evidence="2">GNAT family N-acetyltransferase</fullName>
        <ecNumber evidence="2">2.3.1.-</ecNumber>
    </submittedName>
</protein>
<dbReference type="Pfam" id="PF12680">
    <property type="entry name" value="SnoaL_2"/>
    <property type="match status" value="1"/>
</dbReference>
<evidence type="ECO:0000259" key="1">
    <source>
        <dbReference type="PROSITE" id="PS51186"/>
    </source>
</evidence>
<dbReference type="Gene3D" id="3.40.630.30">
    <property type="match status" value="1"/>
</dbReference>
<dbReference type="InterPro" id="IPR016181">
    <property type="entry name" value="Acyl_CoA_acyltransferase"/>
</dbReference>
<proteinExistence type="predicted"/>
<dbReference type="InterPro" id="IPR037401">
    <property type="entry name" value="SnoaL-like"/>
</dbReference>
<evidence type="ECO:0000313" key="3">
    <source>
        <dbReference type="Proteomes" id="UP001589698"/>
    </source>
</evidence>
<organism evidence="2 3">
    <name type="scientific">Nocardioides zeicaulis</name>
    <dbReference type="NCBI Taxonomy" id="1776857"/>
    <lineage>
        <taxon>Bacteria</taxon>
        <taxon>Bacillati</taxon>
        <taxon>Actinomycetota</taxon>
        <taxon>Actinomycetes</taxon>
        <taxon>Propionibacteriales</taxon>
        <taxon>Nocardioidaceae</taxon>
        <taxon>Nocardioides</taxon>
    </lineage>
</organism>
<dbReference type="SUPFAM" id="SSF55729">
    <property type="entry name" value="Acyl-CoA N-acyltransferases (Nat)"/>
    <property type="match status" value="1"/>
</dbReference>
<dbReference type="PANTHER" id="PTHR43792">
    <property type="entry name" value="GNAT FAMILY, PUTATIVE (AFU_ORTHOLOGUE AFUA_3G00765)-RELATED-RELATED"/>
    <property type="match status" value="1"/>
</dbReference>
<comment type="caution">
    <text evidence="2">The sequence shown here is derived from an EMBL/GenBank/DDBJ whole genome shotgun (WGS) entry which is preliminary data.</text>
</comment>
<name>A0ABV6E5S8_9ACTN</name>
<dbReference type="Proteomes" id="UP001589698">
    <property type="component" value="Unassembled WGS sequence"/>
</dbReference>
<gene>
    <name evidence="2" type="ORF">ACFFJG_17725</name>
</gene>
<feature type="domain" description="N-acetyltransferase" evidence="1">
    <location>
        <begin position="137"/>
        <end position="293"/>
    </location>
</feature>